<dbReference type="InterPro" id="IPR036457">
    <property type="entry name" value="PPM-type-like_dom_sf"/>
</dbReference>
<organism evidence="4 5">
    <name type="scientific">Streptomyces nanshensis</name>
    <dbReference type="NCBI Taxonomy" id="518642"/>
    <lineage>
        <taxon>Bacteria</taxon>
        <taxon>Bacillati</taxon>
        <taxon>Actinomycetota</taxon>
        <taxon>Actinomycetes</taxon>
        <taxon>Kitasatosporales</taxon>
        <taxon>Streptomycetaceae</taxon>
        <taxon>Streptomyces</taxon>
    </lineage>
</organism>
<proteinExistence type="predicted"/>
<name>A0A1E7LBW0_9ACTN</name>
<sequence>MRNAARVLITLLIVGGVVLAFTTEQGLPGSPFFTIAALVAAPFVSTLETALTGLASAGALTALLLLNHTTDREDDFTRIATVACVGVLAVGINRLLLRMNAALTSARTIAETAQLAVLPIPPTRIGGLRIAVRYEAAQSDAHIGGDLYAVHKVPQGIRMIVGDVRGKGIEAVRTVAVVVGTFREAAEQEATLEAVACRLDRAMRRETQGRQDPYAHEDFATALLAEIPVGDSEVLRLVNRGHPPPLLLAAGGAEFVHPAEPTLPLGLADLSDPGARPDSGDEIPFRAGMRVLLYTDGLSEARDRSGTFFDPRGALAGRDFSGPEALLDTVLTEVGQHVGGDLKDDLALVAVERRAAAN</sequence>
<dbReference type="PATRIC" id="fig|518642.10.peg.6966"/>
<dbReference type="InterPro" id="IPR001932">
    <property type="entry name" value="PPM-type_phosphatase-like_dom"/>
</dbReference>
<feature type="domain" description="PPM-type phosphatase" evidence="3">
    <location>
        <begin position="128"/>
        <end position="353"/>
    </location>
</feature>
<evidence type="ECO:0000256" key="1">
    <source>
        <dbReference type="ARBA" id="ARBA00022801"/>
    </source>
</evidence>
<dbReference type="GO" id="GO:0016791">
    <property type="term" value="F:phosphatase activity"/>
    <property type="evidence" value="ECO:0007669"/>
    <property type="project" value="TreeGrafter"/>
</dbReference>
<feature type="transmembrane region" description="Helical" evidence="2">
    <location>
        <begin position="79"/>
        <end position="97"/>
    </location>
</feature>
<keyword evidence="2" id="KW-0472">Membrane</keyword>
<evidence type="ECO:0000313" key="4">
    <source>
        <dbReference type="EMBL" id="OEV13676.1"/>
    </source>
</evidence>
<gene>
    <name evidence="4" type="ORF">AN218_02425</name>
</gene>
<evidence type="ECO:0000259" key="3">
    <source>
        <dbReference type="SMART" id="SM00331"/>
    </source>
</evidence>
<dbReference type="InterPro" id="IPR052016">
    <property type="entry name" value="Bact_Sigma-Reg"/>
</dbReference>
<dbReference type="SMART" id="SM00331">
    <property type="entry name" value="PP2C_SIG"/>
    <property type="match status" value="1"/>
</dbReference>
<protein>
    <recommendedName>
        <fullName evidence="3">PPM-type phosphatase domain-containing protein</fullName>
    </recommendedName>
</protein>
<dbReference type="Proteomes" id="UP000176005">
    <property type="component" value="Unassembled WGS sequence"/>
</dbReference>
<dbReference type="EMBL" id="LJGW01000045">
    <property type="protein sequence ID" value="OEV13676.1"/>
    <property type="molecule type" value="Genomic_DNA"/>
</dbReference>
<reference evidence="4 5" key="1">
    <citation type="journal article" date="2016" name="Front. Microbiol.">
        <title>Comparative Genomics Analysis of Streptomyces Species Reveals Their Adaptation to the Marine Environment and Their Diversity at the Genomic Level.</title>
        <authorList>
            <person name="Tian X."/>
            <person name="Zhang Z."/>
            <person name="Yang T."/>
            <person name="Chen M."/>
            <person name="Li J."/>
            <person name="Chen F."/>
            <person name="Yang J."/>
            <person name="Li W."/>
            <person name="Zhang B."/>
            <person name="Zhang Z."/>
            <person name="Wu J."/>
            <person name="Zhang C."/>
            <person name="Long L."/>
            <person name="Xiao J."/>
        </authorList>
    </citation>
    <scope>NUCLEOTIDE SEQUENCE [LARGE SCALE GENOMIC DNA]</scope>
    <source>
        <strain evidence="4 5">SCSIO 10429</strain>
    </source>
</reference>
<evidence type="ECO:0000256" key="2">
    <source>
        <dbReference type="SAM" id="Phobius"/>
    </source>
</evidence>
<keyword evidence="2" id="KW-0812">Transmembrane</keyword>
<comment type="caution">
    <text evidence="4">The sequence shown here is derived from an EMBL/GenBank/DDBJ whole genome shotgun (WGS) entry which is preliminary data.</text>
</comment>
<dbReference type="PANTHER" id="PTHR43156:SF2">
    <property type="entry name" value="STAGE II SPORULATION PROTEIN E"/>
    <property type="match status" value="1"/>
</dbReference>
<dbReference type="Gene3D" id="3.60.40.10">
    <property type="entry name" value="PPM-type phosphatase domain"/>
    <property type="match status" value="1"/>
</dbReference>
<accession>A0A1E7LBW0</accession>
<dbReference type="AlphaFoldDB" id="A0A1E7LBW0"/>
<keyword evidence="1" id="KW-0378">Hydrolase</keyword>
<keyword evidence="5" id="KW-1185">Reference proteome</keyword>
<feature type="transmembrane region" description="Helical" evidence="2">
    <location>
        <begin position="50"/>
        <end position="67"/>
    </location>
</feature>
<evidence type="ECO:0000313" key="5">
    <source>
        <dbReference type="Proteomes" id="UP000176005"/>
    </source>
</evidence>
<dbReference type="FunFam" id="3.60.40.10:FF:000058">
    <property type="entry name" value="Stage II sporulation protein E"/>
    <property type="match status" value="1"/>
</dbReference>
<dbReference type="Pfam" id="PF07228">
    <property type="entry name" value="SpoIIE"/>
    <property type="match status" value="1"/>
</dbReference>
<keyword evidence="2" id="KW-1133">Transmembrane helix</keyword>
<dbReference type="PANTHER" id="PTHR43156">
    <property type="entry name" value="STAGE II SPORULATION PROTEIN E-RELATED"/>
    <property type="match status" value="1"/>
</dbReference>